<protein>
    <submittedName>
        <fullName evidence="1">Uncharacterized protein</fullName>
    </submittedName>
</protein>
<name>A0A5B0M9Q8_PUCGR</name>
<dbReference type="PANTHER" id="PTHR33069:SF3">
    <property type="entry name" value="DYNEIN HEAVY CHAIN TAIL DOMAIN-CONTAINING PROTEIN"/>
    <property type="match status" value="1"/>
</dbReference>
<comment type="caution">
    <text evidence="1">The sequence shown here is derived from an EMBL/GenBank/DDBJ whole genome shotgun (WGS) entry which is preliminary data.</text>
</comment>
<gene>
    <name evidence="1" type="ORF">PGT21_014826</name>
</gene>
<accession>A0A5B0M9Q8</accession>
<sequence>MLDSNSEMSKPDRPEVPEELQRKADLIIRDFRRLAEQYIHPWPINIAKKDISIEHLRSKKDLLTGLDSRLLPRLQKQCVSLASLLHDPSHLREDPTLTLNLISETQTNLHLILCLLHSNLEEIFPENPPSPCQKNDQHFREFKAYRLYQFDRSIRKGLKDGLQKLYQESIQIIEEFKLSTKNHTNFVQEASYSVNESIDIAIGWSKGPDLNFVWDIWQDTIVEFDSDLQELMIQMSLEKISDGNPEDPLSQPTIEFARSLIPIIKLTRVFFTKLFREESRKEKAEFFTTLCSDQLNSLNTSIDVISDYIFALPIYIKNAHKFPRIVTTSGIIEGLNKAVSHFLSYFSIVKIDILPNLFPKPEDLLPQIQLQQWFDTWYELFHDAFHIVHHAADSFDQISSSF</sequence>
<evidence type="ECO:0000313" key="2">
    <source>
        <dbReference type="Proteomes" id="UP000324748"/>
    </source>
</evidence>
<reference evidence="1 2" key="1">
    <citation type="submission" date="2019-05" db="EMBL/GenBank/DDBJ databases">
        <title>Emergence of the Ug99 lineage of the wheat stem rust pathogen through somatic hybridization.</title>
        <authorList>
            <person name="Li F."/>
            <person name="Upadhyaya N.M."/>
            <person name="Sperschneider J."/>
            <person name="Matny O."/>
            <person name="Nguyen-Phuc H."/>
            <person name="Mago R."/>
            <person name="Raley C."/>
            <person name="Miller M.E."/>
            <person name="Silverstein K.A.T."/>
            <person name="Henningsen E."/>
            <person name="Hirsch C.D."/>
            <person name="Visser B."/>
            <person name="Pretorius Z.A."/>
            <person name="Steffenson B.J."/>
            <person name="Schwessinger B."/>
            <person name="Dodds P.N."/>
            <person name="Figueroa M."/>
        </authorList>
    </citation>
    <scope>NUCLEOTIDE SEQUENCE [LARGE SCALE GENOMIC DNA]</scope>
    <source>
        <strain evidence="1">21-0</strain>
    </source>
</reference>
<proteinExistence type="predicted"/>
<organism evidence="1 2">
    <name type="scientific">Puccinia graminis f. sp. tritici</name>
    <dbReference type="NCBI Taxonomy" id="56615"/>
    <lineage>
        <taxon>Eukaryota</taxon>
        <taxon>Fungi</taxon>
        <taxon>Dikarya</taxon>
        <taxon>Basidiomycota</taxon>
        <taxon>Pucciniomycotina</taxon>
        <taxon>Pucciniomycetes</taxon>
        <taxon>Pucciniales</taxon>
        <taxon>Pucciniaceae</taxon>
        <taxon>Puccinia</taxon>
    </lineage>
</organism>
<dbReference type="EMBL" id="VSWC01000158">
    <property type="protein sequence ID" value="KAA1073535.1"/>
    <property type="molecule type" value="Genomic_DNA"/>
</dbReference>
<dbReference type="AlphaFoldDB" id="A0A5B0M9Q8"/>
<keyword evidence="2" id="KW-1185">Reference proteome</keyword>
<dbReference type="PANTHER" id="PTHR33069">
    <property type="entry name" value="CHROMOSOME 7, WHOLE GENOME SHOTGUN SEQUENCE-RELATED"/>
    <property type="match status" value="1"/>
</dbReference>
<dbReference type="Proteomes" id="UP000324748">
    <property type="component" value="Unassembled WGS sequence"/>
</dbReference>
<evidence type="ECO:0000313" key="1">
    <source>
        <dbReference type="EMBL" id="KAA1073535.1"/>
    </source>
</evidence>